<dbReference type="EMBL" id="KZ678128">
    <property type="protein sequence ID" value="PSN74246.1"/>
    <property type="molecule type" value="Genomic_DNA"/>
</dbReference>
<evidence type="ECO:0000313" key="3">
    <source>
        <dbReference type="Proteomes" id="UP000240883"/>
    </source>
</evidence>
<evidence type="ECO:0000256" key="1">
    <source>
        <dbReference type="SAM" id="MobiDB-lite"/>
    </source>
</evidence>
<evidence type="ECO:0000313" key="2">
    <source>
        <dbReference type="EMBL" id="PSN74246.1"/>
    </source>
</evidence>
<keyword evidence="3" id="KW-1185">Reference proteome</keyword>
<dbReference type="AlphaFoldDB" id="A0A2T2P9K5"/>
<feature type="region of interest" description="Disordered" evidence="1">
    <location>
        <begin position="98"/>
        <end position="227"/>
    </location>
</feature>
<gene>
    <name evidence="2" type="ORF">BS50DRAFT_642460</name>
</gene>
<organism evidence="2 3">
    <name type="scientific">Corynespora cassiicola Philippines</name>
    <dbReference type="NCBI Taxonomy" id="1448308"/>
    <lineage>
        <taxon>Eukaryota</taxon>
        <taxon>Fungi</taxon>
        <taxon>Dikarya</taxon>
        <taxon>Ascomycota</taxon>
        <taxon>Pezizomycotina</taxon>
        <taxon>Dothideomycetes</taxon>
        <taxon>Pleosporomycetidae</taxon>
        <taxon>Pleosporales</taxon>
        <taxon>Corynesporascaceae</taxon>
        <taxon>Corynespora</taxon>
    </lineage>
</organism>
<feature type="compositionally biased region" description="Basic and acidic residues" evidence="1">
    <location>
        <begin position="15"/>
        <end position="55"/>
    </location>
</feature>
<feature type="compositionally biased region" description="Basic and acidic residues" evidence="1">
    <location>
        <begin position="151"/>
        <end position="167"/>
    </location>
</feature>
<reference evidence="2 3" key="1">
    <citation type="journal article" date="2018" name="Front. Microbiol.">
        <title>Genome-Wide Analysis of Corynespora cassiicola Leaf Fall Disease Putative Effectors.</title>
        <authorList>
            <person name="Lopez D."/>
            <person name="Ribeiro S."/>
            <person name="Label P."/>
            <person name="Fumanal B."/>
            <person name="Venisse J.S."/>
            <person name="Kohler A."/>
            <person name="de Oliveira R.R."/>
            <person name="Labutti K."/>
            <person name="Lipzen A."/>
            <person name="Lail K."/>
            <person name="Bauer D."/>
            <person name="Ohm R.A."/>
            <person name="Barry K.W."/>
            <person name="Spatafora J."/>
            <person name="Grigoriev I.V."/>
            <person name="Martin F.M."/>
            <person name="Pujade-Renaud V."/>
        </authorList>
    </citation>
    <scope>NUCLEOTIDE SEQUENCE [LARGE SCALE GENOMIC DNA]</scope>
    <source>
        <strain evidence="2 3">Philippines</strain>
    </source>
</reference>
<sequence length="244" mass="27826">MAEIEPAVDYASVQDDSKETASIRENEGRIRDDSYQGAKNEGHQTDHHQNDFDEPIKCQDYQERVDMTKTALLMELKEELREADEVCEGVERSMRISLKLGEAQQRLLGTPNSRREHRRSKQNSEPRTRLEHENRYRSWKRVHSKSTSSSKDCDNKSSKSSKDDHTSGHKAHPSKKDPEAKTKSSVSKETSKPSREHASSDKRTKPKAEKPSLQKLLDGVRPDPKKVAKPGMIMKYCSAAPTKR</sequence>
<name>A0A2T2P9K5_CORCC</name>
<protein>
    <submittedName>
        <fullName evidence="2">Uncharacterized protein</fullName>
    </submittedName>
</protein>
<accession>A0A2T2P9K5</accession>
<feature type="compositionally biased region" description="Basic and acidic residues" evidence="1">
    <location>
        <begin position="189"/>
        <end position="226"/>
    </location>
</feature>
<feature type="compositionally biased region" description="Basic and acidic residues" evidence="1">
    <location>
        <begin position="122"/>
        <end position="136"/>
    </location>
</feature>
<feature type="region of interest" description="Disordered" evidence="1">
    <location>
        <begin position="1"/>
        <end position="55"/>
    </location>
</feature>
<dbReference type="Proteomes" id="UP000240883">
    <property type="component" value="Unassembled WGS sequence"/>
</dbReference>
<proteinExistence type="predicted"/>